<dbReference type="Proteomes" id="UP001152797">
    <property type="component" value="Unassembled WGS sequence"/>
</dbReference>
<organism evidence="3">
    <name type="scientific">Cladocopium goreaui</name>
    <dbReference type="NCBI Taxonomy" id="2562237"/>
    <lineage>
        <taxon>Eukaryota</taxon>
        <taxon>Sar</taxon>
        <taxon>Alveolata</taxon>
        <taxon>Dinophyceae</taxon>
        <taxon>Suessiales</taxon>
        <taxon>Symbiodiniaceae</taxon>
        <taxon>Cladocopium</taxon>
    </lineage>
</organism>
<keyword evidence="5" id="KW-1185">Reference proteome</keyword>
<comment type="similarity">
    <text evidence="1">Belongs to the mTERF family.</text>
</comment>
<reference evidence="3" key="1">
    <citation type="submission" date="2022-10" db="EMBL/GenBank/DDBJ databases">
        <authorList>
            <person name="Chen Y."/>
            <person name="Dougan E. K."/>
            <person name="Chan C."/>
            <person name="Rhodes N."/>
            <person name="Thang M."/>
        </authorList>
    </citation>
    <scope>NUCLEOTIDE SEQUENCE</scope>
</reference>
<accession>A0A9P1D6J0</accession>
<comment type="caution">
    <text evidence="3">The sequence shown here is derived from an EMBL/GenBank/DDBJ whole genome shotgun (WGS) entry which is preliminary data.</text>
</comment>
<dbReference type="SMART" id="SM00733">
    <property type="entry name" value="Mterf"/>
    <property type="match status" value="13"/>
</dbReference>
<dbReference type="InterPro" id="IPR003690">
    <property type="entry name" value="MTERF"/>
</dbReference>
<dbReference type="AlphaFoldDB" id="A0A9P1D6J0"/>
<gene>
    <name evidence="3" type="ORF">C1SCF055_LOCUS29982</name>
</gene>
<dbReference type="PANTHER" id="PTHR13068">
    <property type="entry name" value="CGI-12 PROTEIN-RELATED"/>
    <property type="match status" value="1"/>
</dbReference>
<evidence type="ECO:0000256" key="1">
    <source>
        <dbReference type="ARBA" id="ARBA00007692"/>
    </source>
</evidence>
<dbReference type="Gene3D" id="3.20.20.80">
    <property type="entry name" value="Glycosidases"/>
    <property type="match status" value="1"/>
</dbReference>
<dbReference type="EMBL" id="CAMXCT010003380">
    <property type="protein sequence ID" value="CAI4004169.1"/>
    <property type="molecule type" value="Genomic_DNA"/>
</dbReference>
<evidence type="ECO:0000256" key="2">
    <source>
        <dbReference type="ARBA" id="ARBA00022946"/>
    </source>
</evidence>
<feature type="non-terminal residue" evidence="3">
    <location>
        <position position="924"/>
    </location>
</feature>
<dbReference type="OrthoDB" id="420223at2759"/>
<proteinExistence type="inferred from homology"/>
<keyword evidence="2" id="KW-0809">Transit peptide</keyword>
<sequence length="924" mass="101989">PGGRDFRSLPAENATAIAAGLLFPEIFQDTAFELNTMNPVLQELYTNMLKYWIAEVDLDGYRLTAASHVTADFTAYLSTHLRFYASALGKENFFIVGEVNQATTPFGESYLGRVQGREGPRTLPKKVQGVLEELCQLPVAKRSGAGRYYSALPDQEPGLLSSCLARVVSAGVILADWPIRPSSALGACDMKRPAPRWNPRHGRRGTLLVMLMAVVPMAFVVPEWWRQGWPRQQMNSMAEAELLSQVAALLMLDSAPLEEMFRNFPAPEGWGGNYLEPDLSLYGVLKDEDAALFVEYDGYWRHEEKEGMEKDMKKNAALLTYAPAGSYVIRISHTTNRPLQGNVLWVKADTWTRGEEKSLSTVLMDIFVQLKTSGFVELVHPRVRSRLDSHTCSGSSKLSLEAQLLVHATVVVGSGNTTDEISHFLSAKGFSLQDCKLMQQQGVCCGTSIERTLQPKIHWLSDLGLTKSQVAKAVATHPLILGYSIDQNLKPTVQWLSDLGLTKSQVAKAVATSPQILGYSIDQNLKPTVQWLSYLGLTKSQVAKAVATSPRILGLSIDQNLKPTVRLFLELGLTKSQVAKAVATYPPILWCSIDQNLQPTVQWFLELGLTKSQVAKAVANFPQILGLSIDQNLKPKIHWLSDLGLTKSQVAKAVATSPQILSYSIDQNLKPKIHWLSDLGLTKSQVAKAVATFPQILGYSIDQNLKPTVQWLSDLGLTKSQIAKAVATSPQILGYSIDQNLKPTVQWLSDLGLTKSQVAKAVATSPQILGYSIDQNLKRKIHWLSTLGLTKSQVAKAVATFPQILGLSIDQNLKPTVQWLSDLGLTKSQVAKAVANFPPVLGLSIHKNLKNKVKLLQWFLTPSRFVGLVAQCPRIFSYSQQRLEDRVHVLSKQGSLGKLRGAMSLTEEAFHKRFVSLVVRNKNR</sequence>
<dbReference type="GO" id="GO:0003676">
    <property type="term" value="F:nucleic acid binding"/>
    <property type="evidence" value="ECO:0007669"/>
    <property type="project" value="InterPro"/>
</dbReference>
<protein>
    <submittedName>
        <fullName evidence="4">Protein aardvark</fullName>
    </submittedName>
</protein>
<dbReference type="PANTHER" id="PTHR13068:SF151">
    <property type="entry name" value="TRANSCRIPTION TERMINATION FACTOR MTERF9, CHLOROPLASTIC"/>
    <property type="match status" value="1"/>
</dbReference>
<dbReference type="InterPro" id="IPR017853">
    <property type="entry name" value="GH"/>
</dbReference>
<dbReference type="EMBL" id="CAMXCT020003380">
    <property type="protein sequence ID" value="CAL1157544.1"/>
    <property type="molecule type" value="Genomic_DNA"/>
</dbReference>
<name>A0A9P1D6J0_9DINO</name>
<dbReference type="InterPro" id="IPR038538">
    <property type="entry name" value="MTERF_sf"/>
</dbReference>
<dbReference type="Pfam" id="PF02536">
    <property type="entry name" value="mTERF"/>
    <property type="match status" value="1"/>
</dbReference>
<evidence type="ECO:0000313" key="3">
    <source>
        <dbReference type="EMBL" id="CAI4004169.1"/>
    </source>
</evidence>
<dbReference type="SUPFAM" id="SSF51445">
    <property type="entry name" value="(Trans)glycosidases"/>
    <property type="match status" value="1"/>
</dbReference>
<evidence type="ECO:0000313" key="4">
    <source>
        <dbReference type="EMBL" id="CAL4791481.1"/>
    </source>
</evidence>
<reference evidence="4 5" key="2">
    <citation type="submission" date="2024-05" db="EMBL/GenBank/DDBJ databases">
        <authorList>
            <person name="Chen Y."/>
            <person name="Shah S."/>
            <person name="Dougan E. K."/>
            <person name="Thang M."/>
            <person name="Chan C."/>
        </authorList>
    </citation>
    <scope>NUCLEOTIDE SEQUENCE [LARGE SCALE GENOMIC DNA]</scope>
</reference>
<dbReference type="EMBL" id="CAMXCT030003380">
    <property type="protein sequence ID" value="CAL4791481.1"/>
    <property type="molecule type" value="Genomic_DNA"/>
</dbReference>
<evidence type="ECO:0000313" key="5">
    <source>
        <dbReference type="Proteomes" id="UP001152797"/>
    </source>
</evidence>
<dbReference type="Gene3D" id="1.25.70.10">
    <property type="entry name" value="Transcription termination factor 3, mitochondrial"/>
    <property type="match status" value="2"/>
</dbReference>